<proteinExistence type="predicted"/>
<dbReference type="Proteomes" id="UP000283433">
    <property type="component" value="Unassembled WGS sequence"/>
</dbReference>
<dbReference type="InterPro" id="IPR036388">
    <property type="entry name" value="WH-like_DNA-bd_sf"/>
</dbReference>
<dbReference type="SUPFAM" id="SSF46785">
    <property type="entry name" value="Winged helix' DNA-binding domain"/>
    <property type="match status" value="1"/>
</dbReference>
<dbReference type="Gene3D" id="1.10.10.10">
    <property type="entry name" value="Winged helix-like DNA-binding domain superfamily/Winged helix DNA-binding domain"/>
    <property type="match status" value="1"/>
</dbReference>
<dbReference type="RefSeq" id="WP_120182265.1">
    <property type="nucleotide sequence ID" value="NZ_CBINCU010000028.1"/>
</dbReference>
<dbReference type="EMBL" id="MBTA01000025">
    <property type="protein sequence ID" value="RKD15313.1"/>
    <property type="molecule type" value="Genomic_DNA"/>
</dbReference>
<evidence type="ECO:0000259" key="4">
    <source>
        <dbReference type="PROSITE" id="PS50995"/>
    </source>
</evidence>
<dbReference type="InterPro" id="IPR023187">
    <property type="entry name" value="Tscrpt_reg_MarR-type_CS"/>
</dbReference>
<evidence type="ECO:0000313" key="6">
    <source>
        <dbReference type="Proteomes" id="UP000283433"/>
    </source>
</evidence>
<dbReference type="PANTHER" id="PTHR42756">
    <property type="entry name" value="TRANSCRIPTIONAL REGULATOR, MARR"/>
    <property type="match status" value="1"/>
</dbReference>
<protein>
    <submittedName>
        <fullName evidence="5">MarR family transcriptional regulator</fullName>
    </submittedName>
</protein>
<organism evidence="5 6">
    <name type="scientific">Pelobium manganitolerans</name>
    <dbReference type="NCBI Taxonomy" id="1842495"/>
    <lineage>
        <taxon>Bacteria</taxon>
        <taxon>Pseudomonadati</taxon>
        <taxon>Bacteroidota</taxon>
        <taxon>Sphingobacteriia</taxon>
        <taxon>Sphingobacteriales</taxon>
        <taxon>Sphingobacteriaceae</taxon>
        <taxon>Pelobium</taxon>
    </lineage>
</organism>
<keyword evidence="3" id="KW-0804">Transcription</keyword>
<comment type="caution">
    <text evidence="5">The sequence shown here is derived from an EMBL/GenBank/DDBJ whole genome shotgun (WGS) entry which is preliminary data.</text>
</comment>
<evidence type="ECO:0000256" key="2">
    <source>
        <dbReference type="ARBA" id="ARBA00023125"/>
    </source>
</evidence>
<evidence type="ECO:0000256" key="1">
    <source>
        <dbReference type="ARBA" id="ARBA00023015"/>
    </source>
</evidence>
<dbReference type="InterPro" id="IPR000835">
    <property type="entry name" value="HTH_MarR-typ"/>
</dbReference>
<dbReference type="OrthoDB" id="1467380at2"/>
<accession>A0A419S5H2</accession>
<reference evidence="5 6" key="1">
    <citation type="submission" date="2016-07" db="EMBL/GenBank/DDBJ databases">
        <title>Genome of Pelobium manganitolerans.</title>
        <authorList>
            <person name="Wu S."/>
            <person name="Wang G."/>
        </authorList>
    </citation>
    <scope>NUCLEOTIDE SEQUENCE [LARGE SCALE GENOMIC DNA]</scope>
    <source>
        <strain evidence="5 6">YS-25</strain>
    </source>
</reference>
<name>A0A419S5H2_9SPHI</name>
<keyword evidence="2" id="KW-0238">DNA-binding</keyword>
<keyword evidence="1" id="KW-0805">Transcription regulation</keyword>
<dbReference type="PANTHER" id="PTHR42756:SF1">
    <property type="entry name" value="TRANSCRIPTIONAL REPRESSOR OF EMRAB OPERON"/>
    <property type="match status" value="1"/>
</dbReference>
<dbReference type="SMART" id="SM00347">
    <property type="entry name" value="HTH_MARR"/>
    <property type="match status" value="1"/>
</dbReference>
<dbReference type="InterPro" id="IPR036390">
    <property type="entry name" value="WH_DNA-bd_sf"/>
</dbReference>
<dbReference type="GO" id="GO:0003700">
    <property type="term" value="F:DNA-binding transcription factor activity"/>
    <property type="evidence" value="ECO:0007669"/>
    <property type="project" value="InterPro"/>
</dbReference>
<keyword evidence="6" id="KW-1185">Reference proteome</keyword>
<dbReference type="PROSITE" id="PS50995">
    <property type="entry name" value="HTH_MARR_2"/>
    <property type="match status" value="1"/>
</dbReference>
<evidence type="ECO:0000313" key="5">
    <source>
        <dbReference type="EMBL" id="RKD15313.1"/>
    </source>
</evidence>
<dbReference type="PRINTS" id="PR00598">
    <property type="entry name" value="HTHMARR"/>
</dbReference>
<dbReference type="Pfam" id="PF01047">
    <property type="entry name" value="MarR"/>
    <property type="match status" value="1"/>
</dbReference>
<evidence type="ECO:0000256" key="3">
    <source>
        <dbReference type="ARBA" id="ARBA00023163"/>
    </source>
</evidence>
<sequence>MKQQETIDYHLKITWQNIANSYNQLAAEFGITQSIGYLLMNIDEQNGTTVSNMAALLGLKSTSLSRMLNNLERIGLIYREAHHTDKRSVNLYLTDLGKEKRHLARVVVKKFNDYLDANLGEEEKQHLISSLIRVNDLTNNYKP</sequence>
<dbReference type="AlphaFoldDB" id="A0A419S5H2"/>
<gene>
    <name evidence="5" type="ORF">BCY91_06865</name>
</gene>
<dbReference type="GO" id="GO:0003677">
    <property type="term" value="F:DNA binding"/>
    <property type="evidence" value="ECO:0007669"/>
    <property type="project" value="UniProtKB-KW"/>
</dbReference>
<dbReference type="PROSITE" id="PS01117">
    <property type="entry name" value="HTH_MARR_1"/>
    <property type="match status" value="1"/>
</dbReference>
<feature type="domain" description="HTH marR-type" evidence="4">
    <location>
        <begin position="1"/>
        <end position="136"/>
    </location>
</feature>